<dbReference type="EMBL" id="CAAALY010284031">
    <property type="protein sequence ID" value="VEL43685.1"/>
    <property type="molecule type" value="Genomic_DNA"/>
</dbReference>
<comment type="caution">
    <text evidence="3">The sequence shown here is derived from an EMBL/GenBank/DDBJ whole genome shotgun (WGS) entry which is preliminary data.</text>
</comment>
<proteinExistence type="predicted"/>
<feature type="transmembrane region" description="Helical" evidence="1">
    <location>
        <begin position="69"/>
        <end position="92"/>
    </location>
</feature>
<evidence type="ECO:0000313" key="4">
    <source>
        <dbReference type="Proteomes" id="UP000784294"/>
    </source>
</evidence>
<reference evidence="3" key="1">
    <citation type="submission" date="2018-11" db="EMBL/GenBank/DDBJ databases">
        <authorList>
            <consortium name="Pathogen Informatics"/>
        </authorList>
    </citation>
    <scope>NUCLEOTIDE SEQUENCE</scope>
</reference>
<dbReference type="AlphaFoldDB" id="A0A3S5CVR5"/>
<dbReference type="Proteomes" id="UP000784294">
    <property type="component" value="Unassembled WGS sequence"/>
</dbReference>
<evidence type="ECO:0000256" key="1">
    <source>
        <dbReference type="SAM" id="Phobius"/>
    </source>
</evidence>
<keyword evidence="2" id="KW-0732">Signal</keyword>
<protein>
    <submittedName>
        <fullName evidence="3">Uncharacterized protein</fullName>
    </submittedName>
</protein>
<evidence type="ECO:0000313" key="3">
    <source>
        <dbReference type="EMBL" id="VEL43685.1"/>
    </source>
</evidence>
<sequence length="128" mass="13940">MAWHGFDLTATWRGVLEGYSLVLLVDLGWPAQASGEMIDCISLQLQMSAEHGWTGPACLALETCGYIQAFTGFMGSLVSILFCHVPFVALMLRVSACMSPSQLTKAGLTATEPAWEKEIPAQCRSKRE</sequence>
<feature type="signal peptide" evidence="2">
    <location>
        <begin position="1"/>
        <end position="35"/>
    </location>
</feature>
<keyword evidence="1" id="KW-0472">Membrane</keyword>
<name>A0A3S5CVR5_9PLAT</name>
<evidence type="ECO:0000256" key="2">
    <source>
        <dbReference type="SAM" id="SignalP"/>
    </source>
</evidence>
<keyword evidence="1" id="KW-1133">Transmembrane helix</keyword>
<gene>
    <name evidence="3" type="ORF">PXEA_LOCUS37125</name>
</gene>
<keyword evidence="4" id="KW-1185">Reference proteome</keyword>
<keyword evidence="1" id="KW-0812">Transmembrane</keyword>
<organism evidence="3 4">
    <name type="scientific">Protopolystoma xenopodis</name>
    <dbReference type="NCBI Taxonomy" id="117903"/>
    <lineage>
        <taxon>Eukaryota</taxon>
        <taxon>Metazoa</taxon>
        <taxon>Spiralia</taxon>
        <taxon>Lophotrochozoa</taxon>
        <taxon>Platyhelminthes</taxon>
        <taxon>Monogenea</taxon>
        <taxon>Polyopisthocotylea</taxon>
        <taxon>Polystomatidea</taxon>
        <taxon>Polystomatidae</taxon>
        <taxon>Protopolystoma</taxon>
    </lineage>
</organism>
<feature type="chain" id="PRO_5018776260" evidence="2">
    <location>
        <begin position="36"/>
        <end position="128"/>
    </location>
</feature>
<accession>A0A3S5CVR5</accession>